<gene>
    <name evidence="1" type="ORF">E6C60_3196</name>
</gene>
<dbReference type="EMBL" id="CP040396">
    <property type="protein sequence ID" value="QCT03907.1"/>
    <property type="molecule type" value="Genomic_DNA"/>
</dbReference>
<evidence type="ECO:0000313" key="1">
    <source>
        <dbReference type="EMBL" id="QCT03907.1"/>
    </source>
</evidence>
<organism evidence="1 2">
    <name type="scientific">Paenibacillus algicola</name>
    <dbReference type="NCBI Taxonomy" id="2565926"/>
    <lineage>
        <taxon>Bacteria</taxon>
        <taxon>Bacillati</taxon>
        <taxon>Bacillota</taxon>
        <taxon>Bacilli</taxon>
        <taxon>Bacillales</taxon>
        <taxon>Paenibacillaceae</taxon>
        <taxon>Paenibacillus</taxon>
    </lineage>
</organism>
<dbReference type="KEGG" id="palo:E6C60_3196"/>
<proteinExistence type="predicted"/>
<keyword evidence="2" id="KW-1185">Reference proteome</keyword>
<reference evidence="1 2" key="1">
    <citation type="submission" date="2019-05" db="EMBL/GenBank/DDBJ databases">
        <authorList>
            <person name="Chen C."/>
        </authorList>
    </citation>
    <scope>NUCLEOTIDE SEQUENCE [LARGE SCALE GENOMIC DNA]</scope>
    <source>
        <strain evidence="1 2">HB172198</strain>
    </source>
</reference>
<accession>A0A4P8XM76</accession>
<evidence type="ECO:0000313" key="2">
    <source>
        <dbReference type="Proteomes" id="UP000300879"/>
    </source>
</evidence>
<name>A0A4P8XM76_9BACL</name>
<dbReference type="AlphaFoldDB" id="A0A4P8XM76"/>
<sequence>MLAQEQVNCWSHSVALRASSLKKELQFILLRDIFIFVVKTAYC</sequence>
<protein>
    <submittedName>
        <fullName evidence="1">Uncharacterized protein</fullName>
    </submittedName>
</protein>
<dbReference type="Proteomes" id="UP000300879">
    <property type="component" value="Chromosome"/>
</dbReference>